<proteinExistence type="predicted"/>
<gene>
    <name evidence="2" type="ORF">COLO4_10919</name>
</gene>
<comment type="caution">
    <text evidence="2">The sequence shown here is derived from an EMBL/GenBank/DDBJ whole genome shotgun (WGS) entry which is preliminary data.</text>
</comment>
<accession>A0A1R3K6D6</accession>
<sequence>MCAEISIVEEREGGRITCGTSIIPTVVPAIRSTWKYSRHLYARIQREQGRKVSIQSITVIRLIFDRHPENKELDQNEEEPPPEPPYDVVSGCWSGMILTGRFGMEDPEEAVEEETVKSAELGDA</sequence>
<evidence type="ECO:0000313" key="3">
    <source>
        <dbReference type="Proteomes" id="UP000187203"/>
    </source>
</evidence>
<name>A0A1R3K6D6_9ROSI</name>
<keyword evidence="3" id="KW-1185">Reference proteome</keyword>
<evidence type="ECO:0000313" key="2">
    <source>
        <dbReference type="EMBL" id="OMP02639.1"/>
    </source>
</evidence>
<protein>
    <submittedName>
        <fullName evidence="2">Uncharacterized protein</fullName>
    </submittedName>
</protein>
<evidence type="ECO:0000256" key="1">
    <source>
        <dbReference type="SAM" id="MobiDB-lite"/>
    </source>
</evidence>
<dbReference type="Proteomes" id="UP000187203">
    <property type="component" value="Unassembled WGS sequence"/>
</dbReference>
<feature type="region of interest" description="Disordered" evidence="1">
    <location>
        <begin position="68"/>
        <end position="88"/>
    </location>
</feature>
<organism evidence="2 3">
    <name type="scientific">Corchorus olitorius</name>
    <dbReference type="NCBI Taxonomy" id="93759"/>
    <lineage>
        <taxon>Eukaryota</taxon>
        <taxon>Viridiplantae</taxon>
        <taxon>Streptophyta</taxon>
        <taxon>Embryophyta</taxon>
        <taxon>Tracheophyta</taxon>
        <taxon>Spermatophyta</taxon>
        <taxon>Magnoliopsida</taxon>
        <taxon>eudicotyledons</taxon>
        <taxon>Gunneridae</taxon>
        <taxon>Pentapetalae</taxon>
        <taxon>rosids</taxon>
        <taxon>malvids</taxon>
        <taxon>Malvales</taxon>
        <taxon>Malvaceae</taxon>
        <taxon>Grewioideae</taxon>
        <taxon>Apeibeae</taxon>
        <taxon>Corchorus</taxon>
    </lineage>
</organism>
<dbReference type="AlphaFoldDB" id="A0A1R3K6D6"/>
<feature type="region of interest" description="Disordered" evidence="1">
    <location>
        <begin position="105"/>
        <end position="124"/>
    </location>
</feature>
<reference evidence="3" key="1">
    <citation type="submission" date="2013-09" db="EMBL/GenBank/DDBJ databases">
        <title>Corchorus olitorius genome sequencing.</title>
        <authorList>
            <person name="Alam M."/>
            <person name="Haque M.S."/>
            <person name="Islam M.S."/>
            <person name="Emdad E.M."/>
            <person name="Islam M.M."/>
            <person name="Ahmed B."/>
            <person name="Halim A."/>
            <person name="Hossen Q.M.M."/>
            <person name="Hossain M.Z."/>
            <person name="Ahmed R."/>
            <person name="Khan M.M."/>
            <person name="Islam R."/>
            <person name="Rashid M.M."/>
            <person name="Khan S.A."/>
            <person name="Rahman M.S."/>
            <person name="Alam M."/>
            <person name="Yahiya A.S."/>
            <person name="Khan M.S."/>
            <person name="Azam M.S."/>
            <person name="Haque T."/>
            <person name="Lashkar M.Z.H."/>
            <person name="Akhand A.I."/>
            <person name="Morshed G."/>
            <person name="Roy S."/>
            <person name="Uddin K.S."/>
            <person name="Rabeya T."/>
            <person name="Hossain A.S."/>
            <person name="Chowdhury A."/>
            <person name="Snigdha A.R."/>
            <person name="Mortoza M.S."/>
            <person name="Matin S.A."/>
            <person name="Hoque S.M.E."/>
            <person name="Islam M.K."/>
            <person name="Roy D.K."/>
            <person name="Haider R."/>
            <person name="Moosa M.M."/>
            <person name="Elias S.M."/>
            <person name="Hasan A.M."/>
            <person name="Jahan S."/>
            <person name="Shafiuddin M."/>
            <person name="Mahmood N."/>
            <person name="Shommy N.S."/>
        </authorList>
    </citation>
    <scope>NUCLEOTIDE SEQUENCE [LARGE SCALE GENOMIC DNA]</scope>
    <source>
        <strain evidence="3">cv. O-4</strain>
    </source>
</reference>
<dbReference type="EMBL" id="AWUE01014604">
    <property type="protein sequence ID" value="OMP02639.1"/>
    <property type="molecule type" value="Genomic_DNA"/>
</dbReference>